<feature type="transmembrane region" description="Helical" evidence="6">
    <location>
        <begin position="485"/>
        <end position="506"/>
    </location>
</feature>
<feature type="transmembrane region" description="Helical" evidence="6">
    <location>
        <begin position="198"/>
        <end position="217"/>
    </location>
</feature>
<dbReference type="InterPro" id="IPR004752">
    <property type="entry name" value="AmpG_permease/AT-1"/>
</dbReference>
<feature type="transmembrane region" description="Helical" evidence="6">
    <location>
        <begin position="326"/>
        <end position="352"/>
    </location>
</feature>
<dbReference type="PANTHER" id="PTHR12778:SF10">
    <property type="entry name" value="MAJOR FACILITATOR SUPERFAMILY DOMAIN-CONTAINING PROTEIN 3"/>
    <property type="match status" value="1"/>
</dbReference>
<evidence type="ECO:0000256" key="1">
    <source>
        <dbReference type="ARBA" id="ARBA00004141"/>
    </source>
</evidence>
<accession>A0ABU3K4P4</accession>
<dbReference type="SUPFAM" id="SSF103473">
    <property type="entry name" value="MFS general substrate transporter"/>
    <property type="match status" value="2"/>
</dbReference>
<dbReference type="InterPro" id="IPR020846">
    <property type="entry name" value="MFS_dom"/>
</dbReference>
<feature type="transmembrane region" description="Helical" evidence="6">
    <location>
        <begin position="238"/>
        <end position="257"/>
    </location>
</feature>
<evidence type="ECO:0000256" key="5">
    <source>
        <dbReference type="ARBA" id="ARBA00023136"/>
    </source>
</evidence>
<feature type="transmembrane region" description="Helical" evidence="6">
    <location>
        <begin position="372"/>
        <end position="390"/>
    </location>
</feature>
<evidence type="ECO:0000313" key="8">
    <source>
        <dbReference type="EMBL" id="MDT7041334.1"/>
    </source>
</evidence>
<keyword evidence="5 6" id="KW-0472">Membrane</keyword>
<reference evidence="8 9" key="1">
    <citation type="journal article" date="2023" name="ISME J.">
        <title>Cultivation and genomic characterization of novel and ubiquitous marine nitrite-oxidizing bacteria from the Nitrospirales.</title>
        <authorList>
            <person name="Mueller A.J."/>
            <person name="Daebeler A."/>
            <person name="Herbold C.W."/>
            <person name="Kirkegaard R.H."/>
            <person name="Daims H."/>
        </authorList>
    </citation>
    <scope>NUCLEOTIDE SEQUENCE [LARGE SCALE GENOMIC DNA]</scope>
    <source>
        <strain evidence="8 9">EB</strain>
    </source>
</reference>
<name>A0ABU3K4P4_9BACT</name>
<gene>
    <name evidence="8" type="ORF">PPG34_03170</name>
</gene>
<dbReference type="Proteomes" id="UP001250932">
    <property type="component" value="Unassembled WGS sequence"/>
</dbReference>
<dbReference type="RefSeq" id="WP_313831689.1">
    <property type="nucleotide sequence ID" value="NZ_JAQOUE010000001.1"/>
</dbReference>
<dbReference type="NCBIfam" id="TIGR00901">
    <property type="entry name" value="2A0125"/>
    <property type="match status" value="1"/>
</dbReference>
<keyword evidence="2" id="KW-0813">Transport</keyword>
<feature type="domain" description="Major facilitator superfamily (MFS) profile" evidence="7">
    <location>
        <begin position="328"/>
        <end position="517"/>
    </location>
</feature>
<evidence type="ECO:0000256" key="2">
    <source>
        <dbReference type="ARBA" id="ARBA00022448"/>
    </source>
</evidence>
<feature type="transmembrane region" description="Helical" evidence="6">
    <location>
        <begin position="460"/>
        <end position="479"/>
    </location>
</feature>
<dbReference type="InterPro" id="IPR024371">
    <property type="entry name" value="AcetylCoA_trans_1-like"/>
</dbReference>
<organism evidence="8 9">
    <name type="scientific">Candidatus Nitronereus thalassa</name>
    <dbReference type="NCBI Taxonomy" id="3020898"/>
    <lineage>
        <taxon>Bacteria</taxon>
        <taxon>Pseudomonadati</taxon>
        <taxon>Nitrospirota</taxon>
        <taxon>Nitrospiria</taxon>
        <taxon>Nitrospirales</taxon>
        <taxon>Nitrospiraceae</taxon>
        <taxon>Candidatus Nitronereus</taxon>
    </lineage>
</organism>
<evidence type="ECO:0000259" key="7">
    <source>
        <dbReference type="PROSITE" id="PS50850"/>
    </source>
</evidence>
<feature type="transmembrane region" description="Helical" evidence="6">
    <location>
        <begin position="124"/>
        <end position="145"/>
    </location>
</feature>
<comment type="caution">
    <text evidence="8">The sequence shown here is derived from an EMBL/GenBank/DDBJ whole genome shotgun (WGS) entry which is preliminary data.</text>
</comment>
<feature type="transmembrane region" description="Helical" evidence="6">
    <location>
        <begin position="424"/>
        <end position="448"/>
    </location>
</feature>
<sequence length="517" mass="56181">MDTASKQRWQESFQAFLHPRVITMLFLGFSAGIPILLIFSSLSLWLREAGVERSAVTFFSWAALGYSFKFVWAPLVDQLPLPFLTQKFGRRRGWMLLAQCSIIAAITGMALIDPSNGPSSLTYMAIAAVLLGFSSATQDIVIDAYRIESAEISLQAMMSSTYIAGYRIGMLVAGAGALFLASAFGSTKDTYDYQAWQGAYFIMALAMLVGVFTTLAIQEPISNRTAIVSRSTREHFGFLFMFAVAATGFILTFYHTAEVATSMTKTLSARFDSFPVGGFLVETFRLGLGIGIAWLAATLVIWSGIVSQNMMQETYIAPAQDFLKRYGLSTALLLLVLVGVYRISDIVLGVIANVFYQDMGFTKVEIASVVKTFGLFMTIAGGFLGGILSVRYGVIRILFLGAVLSAATNLLFMVLASMGHNLEMLYLVISVDNLSAGLASAAFVAFLSSLTNIQFTAMQYAIFSSLMTLFPKILGGYSGTIVDGIGYSNFFILTALLGLPVLYLVWQAGGLLKNHQP</sequence>
<dbReference type="EMBL" id="JAQOUE010000001">
    <property type="protein sequence ID" value="MDT7041334.1"/>
    <property type="molecule type" value="Genomic_DNA"/>
</dbReference>
<dbReference type="InterPro" id="IPR036259">
    <property type="entry name" value="MFS_trans_sf"/>
</dbReference>
<dbReference type="PROSITE" id="PS50850">
    <property type="entry name" value="MFS"/>
    <property type="match status" value="1"/>
</dbReference>
<keyword evidence="9" id="KW-1185">Reference proteome</keyword>
<proteinExistence type="predicted"/>
<comment type="subcellular location">
    <subcellularLocation>
        <location evidence="1">Membrane</location>
        <topology evidence="1">Multi-pass membrane protein</topology>
    </subcellularLocation>
</comment>
<feature type="transmembrane region" description="Helical" evidence="6">
    <location>
        <begin position="58"/>
        <end position="81"/>
    </location>
</feature>
<evidence type="ECO:0000256" key="3">
    <source>
        <dbReference type="ARBA" id="ARBA00022692"/>
    </source>
</evidence>
<evidence type="ECO:0000256" key="6">
    <source>
        <dbReference type="SAM" id="Phobius"/>
    </source>
</evidence>
<feature type="transmembrane region" description="Helical" evidence="6">
    <location>
        <begin position="397"/>
        <end position="418"/>
    </location>
</feature>
<keyword evidence="4 6" id="KW-1133">Transmembrane helix</keyword>
<keyword evidence="3 6" id="KW-0812">Transmembrane</keyword>
<dbReference type="Gene3D" id="1.20.1250.20">
    <property type="entry name" value="MFS general substrate transporter like domains"/>
    <property type="match status" value="2"/>
</dbReference>
<dbReference type="Pfam" id="PF13000">
    <property type="entry name" value="Acatn"/>
    <property type="match status" value="1"/>
</dbReference>
<feature type="transmembrane region" description="Helical" evidence="6">
    <location>
        <begin position="166"/>
        <end position="186"/>
    </location>
</feature>
<feature type="transmembrane region" description="Helical" evidence="6">
    <location>
        <begin position="21"/>
        <end position="46"/>
    </location>
</feature>
<dbReference type="PANTHER" id="PTHR12778">
    <property type="entry name" value="SOLUTE CARRIER FAMILY 33 ACETYL-COA TRANSPORTER -RELATED"/>
    <property type="match status" value="1"/>
</dbReference>
<protein>
    <submittedName>
        <fullName evidence="8">MFS transporter</fullName>
    </submittedName>
</protein>
<evidence type="ECO:0000256" key="4">
    <source>
        <dbReference type="ARBA" id="ARBA00022989"/>
    </source>
</evidence>
<feature type="transmembrane region" description="Helical" evidence="6">
    <location>
        <begin position="284"/>
        <end position="305"/>
    </location>
</feature>
<evidence type="ECO:0000313" key="9">
    <source>
        <dbReference type="Proteomes" id="UP001250932"/>
    </source>
</evidence>
<feature type="transmembrane region" description="Helical" evidence="6">
    <location>
        <begin position="93"/>
        <end position="112"/>
    </location>
</feature>